<comment type="caution">
    <text evidence="1">The sequence shown here is derived from an EMBL/GenBank/DDBJ whole genome shotgun (WGS) entry which is preliminary data.</text>
</comment>
<dbReference type="Proteomes" id="UP000255036">
    <property type="component" value="Unassembled WGS sequence"/>
</dbReference>
<protein>
    <submittedName>
        <fullName evidence="1">Uncharacterized protein</fullName>
    </submittedName>
</protein>
<gene>
    <name evidence="1" type="ORF">DWV06_15475</name>
</gene>
<dbReference type="Pfam" id="PF20536">
    <property type="entry name" value="DUF6751"/>
    <property type="match status" value="1"/>
</dbReference>
<dbReference type="InterPro" id="IPR046639">
    <property type="entry name" value="DUF6751"/>
</dbReference>
<sequence length="121" mass="13505">MYTNADITLYQYSSSGYVRKVVNGVFWNEVKQSNVMRSGIANADSVVIFIPKSNVTDLEITTSKDLVVNGVIDFEFDNATSATISASMSTLIKTYDTHTITAFDKKIFGSEKMHHYQLSCK</sequence>
<evidence type="ECO:0000313" key="1">
    <source>
        <dbReference type="EMBL" id="RDU21936.1"/>
    </source>
</evidence>
<name>A0A371AQS7_9FIRM</name>
<accession>A0A371AQS7</accession>
<dbReference type="AlphaFoldDB" id="A0A371AQS7"/>
<reference evidence="1 2" key="1">
    <citation type="submission" date="2018-07" db="EMBL/GenBank/DDBJ databases">
        <title>Anaerosacharophilus polymeroproducens gen. nov. sp. nov., an anaerobic bacterium isolated from salt field.</title>
        <authorList>
            <person name="Kim W."/>
            <person name="Yang S.-H."/>
            <person name="Oh J."/>
            <person name="Lee J.-H."/>
            <person name="Kwon K.K."/>
        </authorList>
    </citation>
    <scope>NUCLEOTIDE SEQUENCE [LARGE SCALE GENOMIC DNA]</scope>
    <source>
        <strain evidence="1 2">MCWD5</strain>
    </source>
</reference>
<dbReference type="OrthoDB" id="2060476at2"/>
<dbReference type="EMBL" id="QRCT01000050">
    <property type="protein sequence ID" value="RDU21936.1"/>
    <property type="molecule type" value="Genomic_DNA"/>
</dbReference>
<evidence type="ECO:0000313" key="2">
    <source>
        <dbReference type="Proteomes" id="UP000255036"/>
    </source>
</evidence>
<keyword evidence="2" id="KW-1185">Reference proteome</keyword>
<dbReference type="RefSeq" id="WP_115483099.1">
    <property type="nucleotide sequence ID" value="NZ_QRCT01000050.1"/>
</dbReference>
<organism evidence="1 2">
    <name type="scientific">Anaerosacchariphilus polymeriproducens</name>
    <dbReference type="NCBI Taxonomy" id="1812858"/>
    <lineage>
        <taxon>Bacteria</taxon>
        <taxon>Bacillati</taxon>
        <taxon>Bacillota</taxon>
        <taxon>Clostridia</taxon>
        <taxon>Lachnospirales</taxon>
        <taxon>Lachnospiraceae</taxon>
        <taxon>Anaerosacchariphilus</taxon>
    </lineage>
</organism>
<proteinExistence type="predicted"/>